<dbReference type="Proteomes" id="UP000485058">
    <property type="component" value="Unassembled WGS sequence"/>
</dbReference>
<proteinExistence type="predicted"/>
<organism evidence="1 2">
    <name type="scientific">Haematococcus lacustris</name>
    <name type="common">Green alga</name>
    <name type="synonym">Haematococcus pluvialis</name>
    <dbReference type="NCBI Taxonomy" id="44745"/>
    <lineage>
        <taxon>Eukaryota</taxon>
        <taxon>Viridiplantae</taxon>
        <taxon>Chlorophyta</taxon>
        <taxon>core chlorophytes</taxon>
        <taxon>Chlorophyceae</taxon>
        <taxon>CS clade</taxon>
        <taxon>Chlamydomonadales</taxon>
        <taxon>Haematococcaceae</taxon>
        <taxon>Haematococcus</taxon>
    </lineage>
</organism>
<reference evidence="1 2" key="1">
    <citation type="submission" date="2020-02" db="EMBL/GenBank/DDBJ databases">
        <title>Draft genome sequence of Haematococcus lacustris strain NIES-144.</title>
        <authorList>
            <person name="Morimoto D."/>
            <person name="Nakagawa S."/>
            <person name="Yoshida T."/>
            <person name="Sawayama S."/>
        </authorList>
    </citation>
    <scope>NUCLEOTIDE SEQUENCE [LARGE SCALE GENOMIC DNA]</scope>
    <source>
        <strain evidence="1 2">NIES-144</strain>
    </source>
</reference>
<name>A0A699YWS7_HAELA</name>
<protein>
    <submittedName>
        <fullName evidence="1">Uncharacterized protein</fullName>
    </submittedName>
</protein>
<dbReference type="EMBL" id="BLLF01000457">
    <property type="protein sequence ID" value="GFH11998.1"/>
    <property type="molecule type" value="Genomic_DNA"/>
</dbReference>
<comment type="caution">
    <text evidence="1">The sequence shown here is derived from an EMBL/GenBank/DDBJ whole genome shotgun (WGS) entry which is preliminary data.</text>
</comment>
<evidence type="ECO:0000313" key="2">
    <source>
        <dbReference type="Proteomes" id="UP000485058"/>
    </source>
</evidence>
<evidence type="ECO:0000313" key="1">
    <source>
        <dbReference type="EMBL" id="GFH11998.1"/>
    </source>
</evidence>
<keyword evidence="2" id="KW-1185">Reference proteome</keyword>
<dbReference type="AlphaFoldDB" id="A0A699YWS7"/>
<accession>A0A699YWS7</accession>
<sequence>MQAYQVKRELPLKPASTKLQADGPFVGVPAGPSPLLVNLLWDLPAVAAEPSGTTSHKADYQQRSAVAVVKAKGPGSSLATIQGPFEGVSLYKESFG</sequence>
<gene>
    <name evidence="1" type="ORF">HaLaN_07610</name>
</gene>